<comment type="caution">
    <text evidence="1">The sequence shown here is derived from an EMBL/GenBank/DDBJ whole genome shotgun (WGS) entry which is preliminary data.</text>
</comment>
<dbReference type="AlphaFoldDB" id="A0A090T6V5"/>
<proteinExistence type="predicted"/>
<name>A0A090T6V5_9VIBR</name>
<gene>
    <name evidence="1" type="ORF">JCM19240_518</name>
</gene>
<reference evidence="1 2" key="1">
    <citation type="submission" date="2014-09" db="EMBL/GenBank/DDBJ databases">
        <title>Vibrio maritimus JCM 19240. (C210) whole genome shotgun sequence.</title>
        <authorList>
            <person name="Sawabe T."/>
            <person name="Meirelles P."/>
            <person name="Nakanishi M."/>
            <person name="Sayaka M."/>
            <person name="Hattori M."/>
            <person name="Ohkuma M."/>
        </authorList>
    </citation>
    <scope>NUCLEOTIDE SEQUENCE [LARGE SCALE GENOMIC DNA]</scope>
    <source>
        <strain evidence="1 2">JCM 19240</strain>
    </source>
</reference>
<evidence type="ECO:0000313" key="1">
    <source>
        <dbReference type="EMBL" id="GAL35671.1"/>
    </source>
</evidence>
<organism evidence="1 2">
    <name type="scientific">Vibrio maritimus</name>
    <dbReference type="NCBI Taxonomy" id="990268"/>
    <lineage>
        <taxon>Bacteria</taxon>
        <taxon>Pseudomonadati</taxon>
        <taxon>Pseudomonadota</taxon>
        <taxon>Gammaproteobacteria</taxon>
        <taxon>Vibrionales</taxon>
        <taxon>Vibrionaceae</taxon>
        <taxon>Vibrio</taxon>
    </lineage>
</organism>
<keyword evidence="2" id="KW-1185">Reference proteome</keyword>
<dbReference type="Proteomes" id="UP000029224">
    <property type="component" value="Unassembled WGS sequence"/>
</dbReference>
<protein>
    <submittedName>
        <fullName evidence="1">Uncharacterized protein</fullName>
    </submittedName>
</protein>
<dbReference type="EMBL" id="BBMT01000007">
    <property type="protein sequence ID" value="GAL35671.1"/>
    <property type="molecule type" value="Genomic_DNA"/>
</dbReference>
<evidence type="ECO:0000313" key="2">
    <source>
        <dbReference type="Proteomes" id="UP000029224"/>
    </source>
</evidence>
<accession>A0A090T6V5</accession>
<reference evidence="1 2" key="2">
    <citation type="submission" date="2014-09" db="EMBL/GenBank/DDBJ databases">
        <authorList>
            <consortium name="NBRP consortium"/>
            <person name="Sawabe T."/>
            <person name="Meirelles P."/>
            <person name="Nakanishi M."/>
            <person name="Sayaka M."/>
            <person name="Hattori M."/>
            <person name="Ohkuma M."/>
        </authorList>
    </citation>
    <scope>NUCLEOTIDE SEQUENCE [LARGE SCALE GENOMIC DNA]</scope>
    <source>
        <strain evidence="1 2">JCM 19240</strain>
    </source>
</reference>
<sequence length="40" mass="4510">MPKAATFDSFNLTGFNMVDDLLGKLRGIEFLVVIMVPPRR</sequence>